<evidence type="ECO:0000256" key="10">
    <source>
        <dbReference type="SAM" id="MobiDB-lite"/>
    </source>
</evidence>
<feature type="compositionally biased region" description="Basic and acidic residues" evidence="10">
    <location>
        <begin position="330"/>
        <end position="361"/>
    </location>
</feature>
<comment type="subcellular location">
    <subcellularLocation>
        <location evidence="1">Membrane</location>
        <topology evidence="1">Multi-pass membrane protein</topology>
    </subcellularLocation>
</comment>
<dbReference type="AlphaFoldDB" id="A0AB34KSH8"/>
<evidence type="ECO:0000256" key="7">
    <source>
        <dbReference type="ARBA" id="ARBA00023180"/>
    </source>
</evidence>
<name>A0AB34KSH8_9PEZI</name>
<keyword evidence="4" id="KW-0677">Repeat</keyword>
<evidence type="ECO:0000313" key="13">
    <source>
        <dbReference type="Proteomes" id="UP000803884"/>
    </source>
</evidence>
<dbReference type="Gene3D" id="1.20.1080.10">
    <property type="entry name" value="Glycerol uptake facilitator protein"/>
    <property type="match status" value="1"/>
</dbReference>
<feature type="region of interest" description="Disordered" evidence="10">
    <location>
        <begin position="318"/>
        <end position="393"/>
    </location>
</feature>
<keyword evidence="9" id="KW-0813">Transport</keyword>
<keyword evidence="6 11" id="KW-0472">Membrane</keyword>
<feature type="transmembrane region" description="Helical" evidence="11">
    <location>
        <begin position="249"/>
        <end position="269"/>
    </location>
</feature>
<dbReference type="InterPro" id="IPR034294">
    <property type="entry name" value="Aquaporin_transptr"/>
</dbReference>
<evidence type="ECO:0000256" key="3">
    <source>
        <dbReference type="ARBA" id="ARBA00022692"/>
    </source>
</evidence>
<dbReference type="Pfam" id="PF00230">
    <property type="entry name" value="MIP"/>
    <property type="match status" value="1"/>
</dbReference>
<evidence type="ECO:0000256" key="8">
    <source>
        <dbReference type="ARBA" id="ARBA00034651"/>
    </source>
</evidence>
<dbReference type="InterPro" id="IPR000425">
    <property type="entry name" value="MIP"/>
</dbReference>
<dbReference type="PANTHER" id="PTHR19139:SF199">
    <property type="entry name" value="MIP17260P"/>
    <property type="match status" value="1"/>
</dbReference>
<sequence>MNSDRAGPSGRFLNLPFMRKRDHSKRELHLPLVGYLPNRARNHFVAMIGEFVGTFLFLFFAFSATQVANAAAAGSGSSDGGLSQVPNASTLLYISLAFGFSLAVNAWVFFRVSGGLFNPAVTFGMALIGAVGWVRAGLVFISQILASMASAGVVQAMFPGPMNVSTTLGGGTSIAQGLFIEMFLTAQLVITIFLLAAEKHKGTFLAPVGIGLSLFIAELSGVFFTGGSLNPARSFGPCVVLHTFPGYHWIYWVGPMLGSIVAVLFYRLIKILEYETANPGQDFNQAEAEVFEFDEDNAARGTDVLPPTQEDMRVLSMSSREMDQVPGDGGRTDDTIDERLRESSGSRKPDSLRNNTAEHRSNGPAAHSYRTAPDAERGELGGRYTVSGLRSAS</sequence>
<feature type="transmembrane region" description="Helical" evidence="11">
    <location>
        <begin position="90"/>
        <end position="110"/>
    </location>
</feature>
<dbReference type="PANTHER" id="PTHR19139">
    <property type="entry name" value="AQUAPORIN TRANSPORTER"/>
    <property type="match status" value="1"/>
</dbReference>
<keyword evidence="5 11" id="KW-1133">Transmembrane helix</keyword>
<evidence type="ECO:0000256" key="11">
    <source>
        <dbReference type="SAM" id="Phobius"/>
    </source>
</evidence>
<evidence type="ECO:0000256" key="4">
    <source>
        <dbReference type="ARBA" id="ARBA00022737"/>
    </source>
</evidence>
<feature type="transmembrane region" description="Helical" evidence="11">
    <location>
        <begin position="139"/>
        <end position="158"/>
    </location>
</feature>
<proteinExistence type="inferred from homology"/>
<dbReference type="RefSeq" id="XP_069230818.1">
    <property type="nucleotide sequence ID" value="XM_069372166.1"/>
</dbReference>
<protein>
    <recommendedName>
        <fullName evidence="14">Aquaporin</fullName>
    </recommendedName>
</protein>
<evidence type="ECO:0000256" key="6">
    <source>
        <dbReference type="ARBA" id="ARBA00023136"/>
    </source>
</evidence>
<dbReference type="FunFam" id="1.20.1080.10:FF:000024">
    <property type="entry name" value="MIP aquaporin (Eurofung)"/>
    <property type="match status" value="1"/>
</dbReference>
<accession>A0AB34KSH8</accession>
<feature type="transmembrane region" description="Helical" evidence="11">
    <location>
        <begin position="44"/>
        <end position="69"/>
    </location>
</feature>
<comment type="caution">
    <text evidence="12">The sequence shown here is derived from an EMBL/GenBank/DDBJ whole genome shotgun (WGS) entry which is preliminary data.</text>
</comment>
<feature type="transmembrane region" description="Helical" evidence="11">
    <location>
        <begin position="204"/>
        <end position="229"/>
    </location>
</feature>
<evidence type="ECO:0000256" key="5">
    <source>
        <dbReference type="ARBA" id="ARBA00022989"/>
    </source>
</evidence>
<evidence type="ECO:0000256" key="9">
    <source>
        <dbReference type="RuleBase" id="RU000477"/>
    </source>
</evidence>
<keyword evidence="7" id="KW-0325">Glycoprotein</keyword>
<dbReference type="GO" id="GO:0015250">
    <property type="term" value="F:water channel activity"/>
    <property type="evidence" value="ECO:0007669"/>
    <property type="project" value="TreeGrafter"/>
</dbReference>
<evidence type="ECO:0008006" key="14">
    <source>
        <dbReference type="Google" id="ProtNLM"/>
    </source>
</evidence>
<evidence type="ECO:0000256" key="1">
    <source>
        <dbReference type="ARBA" id="ARBA00004141"/>
    </source>
</evidence>
<keyword evidence="3 9" id="KW-0812">Transmembrane</keyword>
<reference evidence="12 13" key="1">
    <citation type="journal article" date="2020" name="Microbiol. Resour. Announc.">
        <title>Draft Genome Sequence of a Cladosporium Species Isolated from the Mesophotic Ascidian Didemnum maculosum.</title>
        <authorList>
            <person name="Gioti A."/>
            <person name="Siaperas R."/>
            <person name="Nikolaivits E."/>
            <person name="Le Goff G."/>
            <person name="Ouazzani J."/>
            <person name="Kotoulas G."/>
            <person name="Topakas E."/>
        </authorList>
    </citation>
    <scope>NUCLEOTIDE SEQUENCE [LARGE SCALE GENOMIC DNA]</scope>
    <source>
        <strain evidence="12 13">TM138-S3</strain>
    </source>
</reference>
<dbReference type="Proteomes" id="UP000803884">
    <property type="component" value="Unassembled WGS sequence"/>
</dbReference>
<dbReference type="InterPro" id="IPR023271">
    <property type="entry name" value="Aquaporin-like"/>
</dbReference>
<comment type="similarity">
    <text evidence="2 9">Belongs to the MIP/aquaporin (TC 1.A.8) family.</text>
</comment>
<feature type="transmembrane region" description="Helical" evidence="11">
    <location>
        <begin position="178"/>
        <end position="197"/>
    </location>
</feature>
<dbReference type="EMBL" id="JAAQHG020000009">
    <property type="protein sequence ID" value="KAL1587713.1"/>
    <property type="molecule type" value="Genomic_DNA"/>
</dbReference>
<organism evidence="12 13">
    <name type="scientific">Cladosporium halotolerans</name>
    <dbReference type="NCBI Taxonomy" id="1052096"/>
    <lineage>
        <taxon>Eukaryota</taxon>
        <taxon>Fungi</taxon>
        <taxon>Dikarya</taxon>
        <taxon>Ascomycota</taxon>
        <taxon>Pezizomycotina</taxon>
        <taxon>Dothideomycetes</taxon>
        <taxon>Dothideomycetidae</taxon>
        <taxon>Cladosporiales</taxon>
        <taxon>Cladosporiaceae</taxon>
        <taxon>Cladosporium</taxon>
    </lineage>
</organism>
<dbReference type="PRINTS" id="PR00783">
    <property type="entry name" value="MINTRINSICP"/>
</dbReference>
<dbReference type="GeneID" id="96005004"/>
<comment type="catalytic activity">
    <reaction evidence="8">
        <text>H2O(in) = H2O(out)</text>
        <dbReference type="Rhea" id="RHEA:29667"/>
        <dbReference type="ChEBI" id="CHEBI:15377"/>
    </reaction>
</comment>
<dbReference type="SUPFAM" id="SSF81338">
    <property type="entry name" value="Aquaporin-like"/>
    <property type="match status" value="1"/>
</dbReference>
<evidence type="ECO:0000256" key="2">
    <source>
        <dbReference type="ARBA" id="ARBA00006175"/>
    </source>
</evidence>
<evidence type="ECO:0000313" key="12">
    <source>
        <dbReference type="EMBL" id="KAL1587713.1"/>
    </source>
</evidence>
<dbReference type="GO" id="GO:0005886">
    <property type="term" value="C:plasma membrane"/>
    <property type="evidence" value="ECO:0007669"/>
    <property type="project" value="TreeGrafter"/>
</dbReference>
<keyword evidence="13" id="KW-1185">Reference proteome</keyword>
<gene>
    <name evidence="12" type="ORF">WHR41_03560</name>
</gene>